<proteinExistence type="predicted"/>
<accession>I4C0Z8</accession>
<dbReference type="HOGENOM" id="CLU_2045912_0_0_7"/>
<dbReference type="RefSeq" id="WP_014808398.1">
    <property type="nucleotide sequence ID" value="NC_018025.1"/>
</dbReference>
<gene>
    <name evidence="1" type="ordered locus">Desti_0506</name>
</gene>
<keyword evidence="2" id="KW-1185">Reference proteome</keyword>
<reference evidence="2" key="1">
    <citation type="submission" date="2012-06" db="EMBL/GenBank/DDBJ databases">
        <title>Complete sequence of chromosome of Desulfomonile tiedjei DSM 6799.</title>
        <authorList>
            <person name="Lucas S."/>
            <person name="Copeland A."/>
            <person name="Lapidus A."/>
            <person name="Glavina del Rio T."/>
            <person name="Dalin E."/>
            <person name="Tice H."/>
            <person name="Bruce D."/>
            <person name="Goodwin L."/>
            <person name="Pitluck S."/>
            <person name="Peters L."/>
            <person name="Ovchinnikova G."/>
            <person name="Zeytun A."/>
            <person name="Lu M."/>
            <person name="Kyrpides N."/>
            <person name="Mavromatis K."/>
            <person name="Ivanova N."/>
            <person name="Brettin T."/>
            <person name="Detter J.C."/>
            <person name="Han C."/>
            <person name="Larimer F."/>
            <person name="Land M."/>
            <person name="Hauser L."/>
            <person name="Markowitz V."/>
            <person name="Cheng J.-F."/>
            <person name="Hugenholtz P."/>
            <person name="Woyke T."/>
            <person name="Wu D."/>
            <person name="Spring S."/>
            <person name="Schroeder M."/>
            <person name="Brambilla E."/>
            <person name="Klenk H.-P."/>
            <person name="Eisen J.A."/>
        </authorList>
    </citation>
    <scope>NUCLEOTIDE SEQUENCE [LARGE SCALE GENOMIC DNA]</scope>
    <source>
        <strain evidence="2">ATCC 49306 / DSM 6799 / DCB-1</strain>
    </source>
</reference>
<dbReference type="KEGG" id="dti:Desti_0506"/>
<sequence length="120" mass="13635">MSECQITISREAENWPEGLISAKLTMSPYILAMAGEESLKNGMKLWEFINLAVWEKLGKPTRHDLIASAADLEIFDEDPKWKKRLKIAARHELAVNELHKERMAELELSGASHNEETSES</sequence>
<protein>
    <submittedName>
        <fullName evidence="1">Uncharacterized protein</fullName>
    </submittedName>
</protein>
<evidence type="ECO:0000313" key="2">
    <source>
        <dbReference type="Proteomes" id="UP000006055"/>
    </source>
</evidence>
<organism evidence="1 2">
    <name type="scientific">Desulfomonile tiedjei (strain ATCC 49306 / DSM 6799 / DCB-1)</name>
    <dbReference type="NCBI Taxonomy" id="706587"/>
    <lineage>
        <taxon>Bacteria</taxon>
        <taxon>Pseudomonadati</taxon>
        <taxon>Thermodesulfobacteriota</taxon>
        <taxon>Desulfomonilia</taxon>
        <taxon>Desulfomonilales</taxon>
        <taxon>Desulfomonilaceae</taxon>
        <taxon>Desulfomonile</taxon>
    </lineage>
</organism>
<evidence type="ECO:0000313" key="1">
    <source>
        <dbReference type="EMBL" id="AFM23239.1"/>
    </source>
</evidence>
<dbReference type="EMBL" id="CP003360">
    <property type="protein sequence ID" value="AFM23239.1"/>
    <property type="molecule type" value="Genomic_DNA"/>
</dbReference>
<name>I4C0Z8_DESTA</name>
<dbReference type="AlphaFoldDB" id="I4C0Z8"/>
<dbReference type="Proteomes" id="UP000006055">
    <property type="component" value="Chromosome"/>
</dbReference>